<dbReference type="Proteomes" id="UP000178272">
    <property type="component" value="Unassembled WGS sequence"/>
</dbReference>
<dbReference type="Pfam" id="PF01628">
    <property type="entry name" value="HrcA"/>
    <property type="match status" value="1"/>
</dbReference>
<dbReference type="AlphaFoldDB" id="A0A1G1V4I7"/>
<dbReference type="SUPFAM" id="SSF46785">
    <property type="entry name" value="Winged helix' DNA-binding domain"/>
    <property type="match status" value="1"/>
</dbReference>
<dbReference type="SUPFAM" id="SSF55781">
    <property type="entry name" value="GAF domain-like"/>
    <property type="match status" value="1"/>
</dbReference>
<evidence type="ECO:0000256" key="1">
    <source>
        <dbReference type="ARBA" id="ARBA00022491"/>
    </source>
</evidence>
<feature type="domain" description="Heat-inducible transcription repressor HrcA C-terminal" evidence="6">
    <location>
        <begin position="73"/>
        <end position="226"/>
    </location>
</feature>
<dbReference type="GO" id="GO:0045892">
    <property type="term" value="P:negative regulation of DNA-templated transcription"/>
    <property type="evidence" value="ECO:0007669"/>
    <property type="project" value="UniProtKB-UniRule"/>
</dbReference>
<dbReference type="InterPro" id="IPR021153">
    <property type="entry name" value="HrcA_C"/>
</dbReference>
<evidence type="ECO:0000313" key="7">
    <source>
        <dbReference type="EMBL" id="OGY10285.1"/>
    </source>
</evidence>
<dbReference type="Gene3D" id="3.30.450.40">
    <property type="match status" value="1"/>
</dbReference>
<comment type="function">
    <text evidence="5">Negative regulator of class I heat shock genes (grpE-dnaK-dnaJ and groELS operons). Prevents heat-shock induction of these operons.</text>
</comment>
<proteinExistence type="inferred from homology"/>
<dbReference type="PANTHER" id="PTHR34824">
    <property type="entry name" value="HEAT-INDUCIBLE TRANSCRIPTION REPRESSOR HRCA"/>
    <property type="match status" value="1"/>
</dbReference>
<keyword evidence="1 5" id="KW-0678">Repressor</keyword>
<evidence type="ECO:0000313" key="8">
    <source>
        <dbReference type="Proteomes" id="UP000178272"/>
    </source>
</evidence>
<evidence type="ECO:0000256" key="2">
    <source>
        <dbReference type="ARBA" id="ARBA00023015"/>
    </source>
</evidence>
<evidence type="ECO:0000256" key="4">
    <source>
        <dbReference type="ARBA" id="ARBA00023163"/>
    </source>
</evidence>
<dbReference type="InterPro" id="IPR036390">
    <property type="entry name" value="WH_DNA-bd_sf"/>
</dbReference>
<dbReference type="STRING" id="1797517.A3F61_02040"/>
<comment type="caution">
    <text evidence="7">The sequence shown here is derived from an EMBL/GenBank/DDBJ whole genome shotgun (WGS) entry which is preliminary data.</text>
</comment>
<evidence type="ECO:0000259" key="6">
    <source>
        <dbReference type="Pfam" id="PF01628"/>
    </source>
</evidence>
<name>A0A1G1V4I7_9BACT</name>
<sequence>MDELTPRQIQILKCVVEEYTETAVPVGSDVLEKKYNVGVSPATIRNEMSALTKMGFLRQPHTSSGRVPSPKAIKLYVNQLMEEKKLSVAEEVQAREQVSQGNDNFDHLMHEVTRALANNTHSLAIAATDNGQVWHSGYANILDIPEFYNIDVTIRVLAMIEEARRLQELFFGRAVREEPIEVLFGEELGWPNFEPVGIISCQFTGPEGRGSLGVIGPTRFNYPAIIPILRYFGSLVSQSSEIWQK</sequence>
<keyword evidence="3 5" id="KW-0346">Stress response</keyword>
<keyword evidence="2 5" id="KW-0805">Transcription regulation</keyword>
<dbReference type="InterPro" id="IPR036388">
    <property type="entry name" value="WH-like_DNA-bd_sf"/>
</dbReference>
<dbReference type="PANTHER" id="PTHR34824:SF1">
    <property type="entry name" value="HEAT-INDUCIBLE TRANSCRIPTION REPRESSOR HRCA"/>
    <property type="match status" value="1"/>
</dbReference>
<reference evidence="7 8" key="1">
    <citation type="journal article" date="2016" name="Nat. Commun.">
        <title>Thousands of microbial genomes shed light on interconnected biogeochemical processes in an aquifer system.</title>
        <authorList>
            <person name="Anantharaman K."/>
            <person name="Brown C.T."/>
            <person name="Hug L.A."/>
            <person name="Sharon I."/>
            <person name="Castelle C.J."/>
            <person name="Probst A.J."/>
            <person name="Thomas B.C."/>
            <person name="Singh A."/>
            <person name="Wilkins M.J."/>
            <person name="Karaoz U."/>
            <person name="Brodie E.L."/>
            <person name="Williams K.H."/>
            <person name="Hubbard S.S."/>
            <person name="Banfield J.F."/>
        </authorList>
    </citation>
    <scope>NUCLEOTIDE SEQUENCE [LARGE SCALE GENOMIC DNA]</scope>
</reference>
<dbReference type="HAMAP" id="MF_00081">
    <property type="entry name" value="HrcA"/>
    <property type="match status" value="1"/>
</dbReference>
<comment type="similarity">
    <text evidence="5">Belongs to the HrcA family.</text>
</comment>
<accession>A0A1G1V4I7</accession>
<evidence type="ECO:0000256" key="5">
    <source>
        <dbReference type="HAMAP-Rule" id="MF_00081"/>
    </source>
</evidence>
<gene>
    <name evidence="5" type="primary">hrcA</name>
    <name evidence="7" type="ORF">A3F61_02040</name>
</gene>
<dbReference type="InterPro" id="IPR002571">
    <property type="entry name" value="HrcA"/>
</dbReference>
<dbReference type="GO" id="GO:0003677">
    <property type="term" value="F:DNA binding"/>
    <property type="evidence" value="ECO:0007669"/>
    <property type="project" value="InterPro"/>
</dbReference>
<organism evidence="7 8">
    <name type="scientific">Candidatus Blackburnbacteria bacterium RIFCSPHIGHO2_12_FULL_41_13b</name>
    <dbReference type="NCBI Taxonomy" id="1797517"/>
    <lineage>
        <taxon>Bacteria</taxon>
        <taxon>Candidatus Blackburniibacteriota</taxon>
    </lineage>
</organism>
<protein>
    <recommendedName>
        <fullName evidence="5">Heat-inducible transcription repressor HrcA</fullName>
    </recommendedName>
</protein>
<dbReference type="InterPro" id="IPR029016">
    <property type="entry name" value="GAF-like_dom_sf"/>
</dbReference>
<dbReference type="EMBL" id="MHCA01000058">
    <property type="protein sequence ID" value="OGY10285.1"/>
    <property type="molecule type" value="Genomic_DNA"/>
</dbReference>
<dbReference type="Gene3D" id="1.10.10.10">
    <property type="entry name" value="Winged helix-like DNA-binding domain superfamily/Winged helix DNA-binding domain"/>
    <property type="match status" value="1"/>
</dbReference>
<evidence type="ECO:0000256" key="3">
    <source>
        <dbReference type="ARBA" id="ARBA00023016"/>
    </source>
</evidence>
<keyword evidence="4 5" id="KW-0804">Transcription</keyword>